<dbReference type="InterPro" id="IPR028362">
    <property type="entry name" value="AlgI"/>
</dbReference>
<feature type="transmembrane region" description="Helical" evidence="14">
    <location>
        <begin position="182"/>
        <end position="203"/>
    </location>
</feature>
<feature type="transmembrane region" description="Helical" evidence="14">
    <location>
        <begin position="364"/>
        <end position="384"/>
    </location>
</feature>
<organism evidence="15 16">
    <name type="scientific">Dongia rigui</name>
    <dbReference type="NCBI Taxonomy" id="940149"/>
    <lineage>
        <taxon>Bacteria</taxon>
        <taxon>Pseudomonadati</taxon>
        <taxon>Pseudomonadota</taxon>
        <taxon>Alphaproteobacteria</taxon>
        <taxon>Rhodospirillales</taxon>
        <taxon>Dongiaceae</taxon>
        <taxon>Dongia</taxon>
    </lineage>
</organism>
<protein>
    <recommendedName>
        <fullName evidence="4">Probable alginate O-acetylase AlgI</fullName>
    </recommendedName>
    <alternativeName>
        <fullName evidence="12">Alginate biosynthesis protein AlgI</fullName>
    </alternativeName>
</protein>
<evidence type="ECO:0000256" key="9">
    <source>
        <dbReference type="ARBA" id="ARBA00022989"/>
    </source>
</evidence>
<evidence type="ECO:0000256" key="10">
    <source>
        <dbReference type="ARBA" id="ARBA00023136"/>
    </source>
</evidence>
<evidence type="ECO:0000256" key="3">
    <source>
        <dbReference type="ARBA" id="ARBA00010323"/>
    </source>
</evidence>
<keyword evidence="10 13" id="KW-0472">Membrane</keyword>
<comment type="caution">
    <text evidence="15">The sequence shown here is derived from an EMBL/GenBank/DDBJ whole genome shotgun (WGS) entry which is preliminary data.</text>
</comment>
<keyword evidence="6 13" id="KW-0808">Transferase</keyword>
<comment type="similarity">
    <text evidence="3 13">Belongs to the membrane-bound acyltransferase family.</text>
</comment>
<accession>A0ABU5E4A0</accession>
<evidence type="ECO:0000256" key="1">
    <source>
        <dbReference type="ARBA" id="ARBA00004651"/>
    </source>
</evidence>
<sequence length="505" mass="56208">MLFNSLEFIAIFLPVSLLVFHLTGRYAGQAAAISTLSIASVLFYAYWSPIYILLIVAEITFSFCIGRYLSDAAVSSATKRKVLIFSIALLLVTLGYFKYTNLLLSGINSLMGIHFPILVIILPLGISFHTFQQIAYLVDASKGRAPIYHFNQFALFVVFFPQLIAGPIVHHHELIPQFSRPAWTRLNPQNVLVGFSYFALGLFKKTMIADCLAQIASPVFDNAAGGAAIPALRVWVAMLAYTLQIYFDFSAYSDMAVGLARMFNLRLPINFFSPYKAKNISQFWRRWHISLSRFLRDYLYVPLGGSRKGASRAAANLMITMLLGGLWHGAGLQFVIWGGLHGLFLAVHRTVSPAIPAALKNNKIYGIGATMLTFFCVSFAWVFFRADDLQTALSMFAAMIPTDEASRSLSTKFIKHAPFDGWPVLLGALLLALFAPNLPQIFRRQSPALLTGVLDKAVFAQIRRAPARFLVWRPGLVGGLIIGICFAIGFLAIFAWQSEFLYFQF</sequence>
<evidence type="ECO:0000313" key="16">
    <source>
        <dbReference type="Proteomes" id="UP001271769"/>
    </source>
</evidence>
<keyword evidence="16" id="KW-1185">Reference proteome</keyword>
<keyword evidence="8" id="KW-0016">Alginate biosynthesis</keyword>
<evidence type="ECO:0000256" key="14">
    <source>
        <dbReference type="SAM" id="Phobius"/>
    </source>
</evidence>
<dbReference type="InterPro" id="IPR051085">
    <property type="entry name" value="MB_O-acyltransferase"/>
</dbReference>
<evidence type="ECO:0000256" key="12">
    <source>
        <dbReference type="ARBA" id="ARBA00031030"/>
    </source>
</evidence>
<dbReference type="Proteomes" id="UP001271769">
    <property type="component" value="Unassembled WGS sequence"/>
</dbReference>
<proteinExistence type="inferred from homology"/>
<dbReference type="Pfam" id="PF03062">
    <property type="entry name" value="MBOAT"/>
    <property type="match status" value="1"/>
</dbReference>
<evidence type="ECO:0000256" key="13">
    <source>
        <dbReference type="PIRNR" id="PIRNR016636"/>
    </source>
</evidence>
<evidence type="ECO:0000256" key="8">
    <source>
        <dbReference type="ARBA" id="ARBA00022841"/>
    </source>
</evidence>
<dbReference type="EMBL" id="JAXCLX010000003">
    <property type="protein sequence ID" value="MDY0873646.1"/>
    <property type="molecule type" value="Genomic_DNA"/>
</dbReference>
<comment type="pathway">
    <text evidence="2">Glycan biosynthesis; alginate biosynthesis.</text>
</comment>
<dbReference type="InterPro" id="IPR024194">
    <property type="entry name" value="Ac/AlaTfrase_AlgI/DltB"/>
</dbReference>
<feature type="transmembrane region" description="Helical" evidence="14">
    <location>
        <begin position="52"/>
        <end position="70"/>
    </location>
</feature>
<dbReference type="GO" id="GO:0016746">
    <property type="term" value="F:acyltransferase activity"/>
    <property type="evidence" value="ECO:0007669"/>
    <property type="project" value="UniProtKB-KW"/>
</dbReference>
<feature type="transmembrane region" description="Helical" evidence="14">
    <location>
        <begin position="6"/>
        <end position="23"/>
    </location>
</feature>
<evidence type="ECO:0000256" key="6">
    <source>
        <dbReference type="ARBA" id="ARBA00022679"/>
    </source>
</evidence>
<dbReference type="PIRSF" id="PIRSF500217">
    <property type="entry name" value="AlgI"/>
    <property type="match status" value="1"/>
</dbReference>
<evidence type="ECO:0000313" key="15">
    <source>
        <dbReference type="EMBL" id="MDY0873646.1"/>
    </source>
</evidence>
<keyword evidence="5 13" id="KW-1003">Cell membrane</keyword>
<feature type="transmembrane region" description="Helical" evidence="14">
    <location>
        <begin position="82"/>
        <end position="99"/>
    </location>
</feature>
<feature type="transmembrane region" description="Helical" evidence="14">
    <location>
        <begin position="150"/>
        <end position="170"/>
    </location>
</feature>
<dbReference type="InterPro" id="IPR004299">
    <property type="entry name" value="MBOAT_fam"/>
</dbReference>
<evidence type="ECO:0000256" key="11">
    <source>
        <dbReference type="ARBA" id="ARBA00023315"/>
    </source>
</evidence>
<evidence type="ECO:0000256" key="5">
    <source>
        <dbReference type="ARBA" id="ARBA00022475"/>
    </source>
</evidence>
<evidence type="ECO:0000256" key="2">
    <source>
        <dbReference type="ARBA" id="ARBA00005182"/>
    </source>
</evidence>
<feature type="transmembrane region" description="Helical" evidence="14">
    <location>
        <begin position="111"/>
        <end position="138"/>
    </location>
</feature>
<dbReference type="PANTHER" id="PTHR13285:SF23">
    <property type="entry name" value="TEICHOIC ACID D-ALANYLTRANSFERASE"/>
    <property type="match status" value="1"/>
</dbReference>
<feature type="transmembrane region" description="Helical" evidence="14">
    <location>
        <begin position="334"/>
        <end position="352"/>
    </location>
</feature>
<dbReference type="PIRSF" id="PIRSF016636">
    <property type="entry name" value="AlgI_DltB"/>
    <property type="match status" value="1"/>
</dbReference>
<keyword evidence="7 14" id="KW-0812">Transmembrane</keyword>
<feature type="transmembrane region" description="Helical" evidence="14">
    <location>
        <begin position="470"/>
        <end position="496"/>
    </location>
</feature>
<name>A0ABU5E4A0_9PROT</name>
<gene>
    <name evidence="15" type="ORF">SMD31_17025</name>
</gene>
<keyword evidence="11 13" id="KW-0012">Acyltransferase</keyword>
<reference evidence="15 16" key="1">
    <citation type="journal article" date="2013" name="Antonie Van Leeuwenhoek">
        <title>Dongia rigui sp. nov., isolated from freshwater of a large wetland in Korea.</title>
        <authorList>
            <person name="Baik K.S."/>
            <person name="Hwang Y.M."/>
            <person name="Choi J.S."/>
            <person name="Kwon J."/>
            <person name="Seong C.N."/>
        </authorList>
    </citation>
    <scope>NUCLEOTIDE SEQUENCE [LARGE SCALE GENOMIC DNA]</scope>
    <source>
        <strain evidence="15 16">04SU4-P</strain>
    </source>
</reference>
<dbReference type="PANTHER" id="PTHR13285">
    <property type="entry name" value="ACYLTRANSFERASE"/>
    <property type="match status" value="1"/>
</dbReference>
<evidence type="ECO:0000256" key="7">
    <source>
        <dbReference type="ARBA" id="ARBA00022692"/>
    </source>
</evidence>
<comment type="subcellular location">
    <subcellularLocation>
        <location evidence="1">Cell membrane</location>
        <topology evidence="1">Multi-pass membrane protein</topology>
    </subcellularLocation>
</comment>
<feature type="transmembrane region" description="Helical" evidence="14">
    <location>
        <begin position="421"/>
        <end position="438"/>
    </location>
</feature>
<dbReference type="RefSeq" id="WP_320502120.1">
    <property type="nucleotide sequence ID" value="NZ_JAXCLX010000003.1"/>
</dbReference>
<evidence type="ECO:0000256" key="4">
    <source>
        <dbReference type="ARBA" id="ARBA00016084"/>
    </source>
</evidence>
<keyword evidence="9 14" id="KW-1133">Transmembrane helix</keyword>